<evidence type="ECO:0000256" key="2">
    <source>
        <dbReference type="ARBA" id="ARBA00010942"/>
    </source>
</evidence>
<protein>
    <recommendedName>
        <fullName evidence="9">Efflux pump membrane transporter</fullName>
    </recommendedName>
</protein>
<feature type="transmembrane region" description="Helical" evidence="9">
    <location>
        <begin position="541"/>
        <end position="560"/>
    </location>
</feature>
<dbReference type="GO" id="GO:0009636">
    <property type="term" value="P:response to toxic substance"/>
    <property type="evidence" value="ECO:0007669"/>
    <property type="project" value="UniProtKB-ARBA"/>
</dbReference>
<keyword evidence="4" id="KW-1003">Cell membrane</keyword>
<dbReference type="PANTHER" id="PTHR32063:SF11">
    <property type="entry name" value="CATION OR DRUG EFFLUX SYSTEM PROTEIN"/>
    <property type="match status" value="1"/>
</dbReference>
<evidence type="ECO:0000256" key="3">
    <source>
        <dbReference type="ARBA" id="ARBA00022448"/>
    </source>
</evidence>
<feature type="transmembrane region" description="Helical" evidence="9">
    <location>
        <begin position="973"/>
        <end position="995"/>
    </location>
</feature>
<gene>
    <name evidence="12" type="ORF">TK0001_1597</name>
</gene>
<dbReference type="SUPFAM" id="SSF82714">
    <property type="entry name" value="Multidrug efflux transporter AcrB TolC docking domain, DN and DC subdomains"/>
    <property type="match status" value="2"/>
</dbReference>
<feature type="transmembrane region" description="Helical" evidence="9">
    <location>
        <begin position="871"/>
        <end position="891"/>
    </location>
</feature>
<feature type="domain" description="SSD" evidence="11">
    <location>
        <begin position="372"/>
        <end position="496"/>
    </location>
</feature>
<dbReference type="Gene3D" id="1.20.1640.10">
    <property type="entry name" value="Multidrug efflux transporter AcrB transmembrane domain"/>
    <property type="match status" value="2"/>
</dbReference>
<name>A0A2N9ALH6_METEX</name>
<accession>A0A2N9ALH6</accession>
<reference evidence="13" key="1">
    <citation type="submission" date="2017-10" db="EMBL/GenBank/DDBJ databases">
        <authorList>
            <person name="Regsiter A."/>
            <person name="William W."/>
        </authorList>
    </citation>
    <scope>NUCLEOTIDE SEQUENCE [LARGE SCALE GENOMIC DNA]</scope>
</reference>
<dbReference type="Gene3D" id="3.30.70.1320">
    <property type="entry name" value="Multidrug efflux transporter AcrB pore domain like"/>
    <property type="match status" value="1"/>
</dbReference>
<dbReference type="InterPro" id="IPR004764">
    <property type="entry name" value="MdtF-like"/>
</dbReference>
<evidence type="ECO:0000256" key="1">
    <source>
        <dbReference type="ARBA" id="ARBA00004429"/>
    </source>
</evidence>
<dbReference type="SUPFAM" id="SSF82693">
    <property type="entry name" value="Multidrug efflux transporter AcrB pore domain, PN1, PN2, PC1 and PC2 subdomains"/>
    <property type="match status" value="3"/>
</dbReference>
<keyword evidence="8 9" id="KW-0472">Membrane</keyword>
<dbReference type="AlphaFoldDB" id="A0A2N9ALH6"/>
<dbReference type="GO" id="GO:0042910">
    <property type="term" value="F:xenobiotic transmembrane transporter activity"/>
    <property type="evidence" value="ECO:0007669"/>
    <property type="project" value="TreeGrafter"/>
</dbReference>
<evidence type="ECO:0000256" key="10">
    <source>
        <dbReference type="SAM" id="MobiDB-lite"/>
    </source>
</evidence>
<dbReference type="InterPro" id="IPR027463">
    <property type="entry name" value="AcrB_DN_DC_subdom"/>
</dbReference>
<feature type="transmembrane region" description="Helical" evidence="9">
    <location>
        <begin position="471"/>
        <end position="498"/>
    </location>
</feature>
<dbReference type="PANTHER" id="PTHR32063">
    <property type="match status" value="1"/>
</dbReference>
<keyword evidence="5 9" id="KW-0997">Cell inner membrane</keyword>
<evidence type="ECO:0000256" key="8">
    <source>
        <dbReference type="ARBA" id="ARBA00023136"/>
    </source>
</evidence>
<feature type="transmembrane region" description="Helical" evidence="9">
    <location>
        <begin position="1001"/>
        <end position="1026"/>
    </location>
</feature>
<dbReference type="GO" id="GO:0005886">
    <property type="term" value="C:plasma membrane"/>
    <property type="evidence" value="ECO:0007669"/>
    <property type="project" value="UniProtKB-SubCell"/>
</dbReference>
<evidence type="ECO:0000256" key="9">
    <source>
        <dbReference type="RuleBase" id="RU364070"/>
    </source>
</evidence>
<feature type="transmembrane region" description="Helical" evidence="9">
    <location>
        <begin position="898"/>
        <end position="918"/>
    </location>
</feature>
<dbReference type="PRINTS" id="PR00702">
    <property type="entry name" value="ACRIFLAVINRP"/>
</dbReference>
<feature type="transmembrane region" description="Helical" evidence="9">
    <location>
        <begin position="368"/>
        <end position="390"/>
    </location>
</feature>
<evidence type="ECO:0000259" key="11">
    <source>
        <dbReference type="PROSITE" id="PS50156"/>
    </source>
</evidence>
<dbReference type="SUPFAM" id="SSF82866">
    <property type="entry name" value="Multidrug efflux transporter AcrB transmembrane domain"/>
    <property type="match status" value="2"/>
</dbReference>
<feature type="transmembrane region" description="Helical" evidence="9">
    <location>
        <begin position="12"/>
        <end position="33"/>
    </location>
</feature>
<evidence type="ECO:0000313" key="12">
    <source>
        <dbReference type="EMBL" id="SOR28199.1"/>
    </source>
</evidence>
<keyword evidence="6 9" id="KW-0812">Transmembrane</keyword>
<feature type="transmembrane region" description="Helical" evidence="9">
    <location>
        <begin position="924"/>
        <end position="947"/>
    </location>
</feature>
<feature type="region of interest" description="Disordered" evidence="10">
    <location>
        <begin position="1034"/>
        <end position="1059"/>
    </location>
</feature>
<dbReference type="Gene3D" id="3.30.2090.10">
    <property type="entry name" value="Multidrug efflux transporter AcrB TolC docking domain, DN and DC subdomains"/>
    <property type="match status" value="2"/>
</dbReference>
<dbReference type="InterPro" id="IPR001036">
    <property type="entry name" value="Acrflvin-R"/>
</dbReference>
<evidence type="ECO:0000256" key="4">
    <source>
        <dbReference type="ARBA" id="ARBA00022475"/>
    </source>
</evidence>
<dbReference type="Proteomes" id="UP000233769">
    <property type="component" value="Chromosome tk0001"/>
</dbReference>
<dbReference type="Gene3D" id="3.30.70.1430">
    <property type="entry name" value="Multidrug efflux transporter AcrB pore domain"/>
    <property type="match status" value="2"/>
</dbReference>
<dbReference type="InterPro" id="IPR000731">
    <property type="entry name" value="SSD"/>
</dbReference>
<dbReference type="EMBL" id="LT962688">
    <property type="protein sequence ID" value="SOR28199.1"/>
    <property type="molecule type" value="Genomic_DNA"/>
</dbReference>
<comment type="similarity">
    <text evidence="2 9">Belongs to the resistance-nodulation-cell division (RND) (TC 2.A.6) family.</text>
</comment>
<proteinExistence type="inferred from homology"/>
<evidence type="ECO:0000256" key="6">
    <source>
        <dbReference type="ARBA" id="ARBA00022692"/>
    </source>
</evidence>
<comment type="subcellular location">
    <subcellularLocation>
        <location evidence="1 9">Cell inner membrane</location>
        <topology evidence="1 9">Multi-pass membrane protein</topology>
    </subcellularLocation>
</comment>
<dbReference type="GO" id="GO:0015562">
    <property type="term" value="F:efflux transmembrane transporter activity"/>
    <property type="evidence" value="ECO:0007669"/>
    <property type="project" value="InterPro"/>
</dbReference>
<dbReference type="Pfam" id="PF00873">
    <property type="entry name" value="ACR_tran"/>
    <property type="match status" value="1"/>
</dbReference>
<organism evidence="12 13">
    <name type="scientific">Methylorubrum extorquens</name>
    <name type="common">Methylobacterium dichloromethanicum</name>
    <name type="synonym">Methylobacterium extorquens</name>
    <dbReference type="NCBI Taxonomy" id="408"/>
    <lineage>
        <taxon>Bacteria</taxon>
        <taxon>Pseudomonadati</taxon>
        <taxon>Pseudomonadota</taxon>
        <taxon>Alphaproteobacteria</taxon>
        <taxon>Hyphomicrobiales</taxon>
        <taxon>Methylobacteriaceae</taxon>
        <taxon>Methylorubrum</taxon>
    </lineage>
</organism>
<dbReference type="PROSITE" id="PS50156">
    <property type="entry name" value="SSD"/>
    <property type="match status" value="1"/>
</dbReference>
<feature type="transmembrane region" description="Helical" evidence="9">
    <location>
        <begin position="342"/>
        <end position="361"/>
    </location>
</feature>
<evidence type="ECO:0000256" key="5">
    <source>
        <dbReference type="ARBA" id="ARBA00022519"/>
    </source>
</evidence>
<feature type="compositionally biased region" description="Basic and acidic residues" evidence="10">
    <location>
        <begin position="1046"/>
        <end position="1059"/>
    </location>
</feature>
<dbReference type="NCBIfam" id="TIGR00915">
    <property type="entry name" value="2A0602"/>
    <property type="match status" value="1"/>
</dbReference>
<feature type="transmembrane region" description="Helical" evidence="9">
    <location>
        <begin position="396"/>
        <end position="415"/>
    </location>
</feature>
<sequence length="1059" mass="113275">MFSTFVDRPILAGVISVIITVIGIVAGLTLPVAQYPEIAPPIINVQATYPGASAQQAYESIAIPLEQEINGAPNLIYIQSTSSTDGSVSIDATFAVGSNLDAAAAEVLTRSSRAEAKLPEAVRAQGLEIQKSSRQRLGNVVLYADPSTGFDELFLANYAETQVIKPLRRVTGMGRILNFSNMRYAMRIWLDPAKMEALALSTETVLQSIQAQNAQITTGSLGKLPMDRATPFELQLVTKGRLTRPEEFGNIVLRANPDGSVVRVSDVGRVELGSEQYGVTSNFDGQPSATLGIFQNPDANAVEVMNGTRATMADLAERFPPGLHYSIALDSTEFVKEAIYEVVRTLFEAILIVTVVTYLFLQNWRATLIPTIAVPIALIGTFGPMALLGFSFNTLSLLGLVLAVGLVVDDAIIVVENTERLMAEGMAPKPASREAVNEIGGPVIATTLVLAALFVPVAFIPGLTGQLYNQFALTIAISVLISAIVSLTLTPALCGLLLKPHAKDGPRKTRWWRKPLDGFNVALERSADFVARTIGWLSRHIVLTLAVFALFAGATVLLLMQRPTGFVPDEDQGYLYAEVAMPLGASVQRTEAMNARFGEVLRARDDVDHTIGVSGRSFLADTVAPFYGFNIPVMKPWDERTTTVDDLIRDMEERFKHDPDGQVRIAAPSPLPGLGSRGGLTLEIQDRSGNGGLGLAQTASTFIEKIRALPGVANATPTTDWGVPQIRLDIDRAKAEQLGVPLARLFEALGTYVGSSFVNLFNRFGFVYQVYVQSDASGRRLFQDLESLTVLNAQGEPVRLGSLVQAKFSTGPTAVLSYNTYPAIEVAVTVAPGSSSGTVIEAIEALAEDLPRNSSIEWSEIAYQEKIAGNVAPLIFGLGVFMIFCFLAGQYESLRMPLVILLATPLAIFGAVGFLALRGMPLDVFGQIGLLLLVGLAAKNAILLVSFAEDLRRQGRDALEAAQHATRMRMRPILMTSFAFILGSVPLAIASGAGAGARLSMGTVVIGGLLVATILTLFVTPVFYVAAERLRGEGATASEPGQGESGKGETGKEEQGATA</sequence>
<evidence type="ECO:0000256" key="7">
    <source>
        <dbReference type="ARBA" id="ARBA00022989"/>
    </source>
</evidence>
<feature type="transmembrane region" description="Helical" evidence="9">
    <location>
        <begin position="436"/>
        <end position="459"/>
    </location>
</feature>
<dbReference type="FunFam" id="1.20.1640.10:FF:000001">
    <property type="entry name" value="Efflux pump membrane transporter"/>
    <property type="match status" value="1"/>
</dbReference>
<evidence type="ECO:0000313" key="13">
    <source>
        <dbReference type="Proteomes" id="UP000233769"/>
    </source>
</evidence>
<keyword evidence="3 9" id="KW-0813">Transport</keyword>
<dbReference type="Gene3D" id="3.30.70.1440">
    <property type="entry name" value="Multidrug efflux transporter AcrB pore domain"/>
    <property type="match status" value="1"/>
</dbReference>
<keyword evidence="7 9" id="KW-1133">Transmembrane helix</keyword>